<name>A0ACC0V6L8_9HYPO</name>
<dbReference type="Proteomes" id="UP001163324">
    <property type="component" value="Chromosome 3"/>
</dbReference>
<dbReference type="EMBL" id="CM047942">
    <property type="protein sequence ID" value="KAI9902004.1"/>
    <property type="molecule type" value="Genomic_DNA"/>
</dbReference>
<gene>
    <name evidence="1" type="ORF">N3K66_003821</name>
</gene>
<keyword evidence="2" id="KW-1185">Reference proteome</keyword>
<organism evidence="1 2">
    <name type="scientific">Trichothecium roseum</name>
    <dbReference type="NCBI Taxonomy" id="47278"/>
    <lineage>
        <taxon>Eukaryota</taxon>
        <taxon>Fungi</taxon>
        <taxon>Dikarya</taxon>
        <taxon>Ascomycota</taxon>
        <taxon>Pezizomycotina</taxon>
        <taxon>Sordariomycetes</taxon>
        <taxon>Hypocreomycetidae</taxon>
        <taxon>Hypocreales</taxon>
        <taxon>Hypocreales incertae sedis</taxon>
        <taxon>Trichothecium</taxon>
    </lineage>
</organism>
<reference evidence="1" key="1">
    <citation type="submission" date="2022-10" db="EMBL/GenBank/DDBJ databases">
        <title>Complete Genome of Trichothecium roseum strain YXFP-22015, a Plant Pathogen Isolated from Citrus.</title>
        <authorList>
            <person name="Wang Y."/>
            <person name="Zhu L."/>
        </authorList>
    </citation>
    <scope>NUCLEOTIDE SEQUENCE</scope>
    <source>
        <strain evidence="1">YXFP-22015</strain>
    </source>
</reference>
<comment type="caution">
    <text evidence="1">The sequence shown here is derived from an EMBL/GenBank/DDBJ whole genome shotgun (WGS) entry which is preliminary data.</text>
</comment>
<proteinExistence type="predicted"/>
<protein>
    <submittedName>
        <fullName evidence="1">Uncharacterized protein</fullName>
    </submittedName>
</protein>
<evidence type="ECO:0000313" key="2">
    <source>
        <dbReference type="Proteomes" id="UP001163324"/>
    </source>
</evidence>
<sequence length="597" mass="65970">MGHHDEEAAVPKTSVDYSSTSSADTPVRLEPIRTTRTNLSQRSVGSRRLDGTDPYENLEHCLSHDPEMEIREAETHAIGQTKTAASAWSTASRPPDFEVIFEDGDPENPKNWPFWYRTWILVVVAFTCWVVVLYSTSYTSSTPGLVKEFGSSTTITTLGMTMYLLGLATGSLIVAPLSELYGRRPVYMICLCIWALLILPSALAKSLTAIIVSRYFCAVFGAVMISNSPGTVVDLSQPEYLALTMSLWSIAPLNGPSLGGIIGGFVFQYLGWRWSNWLVLILGGVAIACMATVKETYAPQVLKQKAARLRKETGDDRWWCQYEVKMPTSQLIKTNLSRPFILFATEPILWFLNAWVSLVYGVLYLCFVAYPIVFSQHRGWSPGISGLAFCGMGLGTLIAIFSEPLIRKIINAQPRDPETGKVVPESIALIMAIGSILSPIGQLVFAWTCLPASIHWAVPIAFGIPFGVGNTLCFIYASNYLAGAYGIYAASALAGNAVLRSIFGGVLPLAGPKMYAALTPQWAGTLLGLMEVVMIPIPFIFWRYGSKIRAKSRVIRQLREDQERLDEKRARNLAKLQRNQERAARNEPKVLEKVDEN</sequence>
<evidence type="ECO:0000313" key="1">
    <source>
        <dbReference type="EMBL" id="KAI9902004.1"/>
    </source>
</evidence>
<accession>A0ACC0V6L8</accession>